<evidence type="ECO:0000256" key="8">
    <source>
        <dbReference type="ARBA" id="ARBA00023170"/>
    </source>
</evidence>
<dbReference type="SUPFAM" id="SSF69179">
    <property type="entry name" value="Integrin domains"/>
    <property type="match status" value="2"/>
</dbReference>
<dbReference type="AlphaFoldDB" id="A0A3B3YS54"/>
<evidence type="ECO:0000256" key="5">
    <source>
        <dbReference type="ARBA" id="ARBA00022889"/>
    </source>
</evidence>
<proteinExistence type="inferred from homology"/>
<evidence type="ECO:0000256" key="9">
    <source>
        <dbReference type="ARBA" id="ARBA00023180"/>
    </source>
</evidence>
<dbReference type="GO" id="GO:0098609">
    <property type="term" value="P:cell-cell adhesion"/>
    <property type="evidence" value="ECO:0007669"/>
    <property type="project" value="TreeGrafter"/>
</dbReference>
<keyword evidence="5 11" id="KW-0130">Cell adhesion</keyword>
<dbReference type="STRING" id="48701.ENSPMEP00000029840"/>
<reference evidence="13" key="1">
    <citation type="submission" date="2025-08" db="UniProtKB">
        <authorList>
            <consortium name="Ensembl"/>
        </authorList>
    </citation>
    <scope>IDENTIFICATION</scope>
</reference>
<evidence type="ECO:0000256" key="3">
    <source>
        <dbReference type="ARBA" id="ARBA00022729"/>
    </source>
</evidence>
<dbReference type="InterPro" id="IPR013517">
    <property type="entry name" value="FG-GAP"/>
</dbReference>
<comment type="similarity">
    <text evidence="2 11">Belongs to the integrin alpha chain family.</text>
</comment>
<dbReference type="GO" id="GO:0008305">
    <property type="term" value="C:integrin complex"/>
    <property type="evidence" value="ECO:0007669"/>
    <property type="project" value="InterPro"/>
</dbReference>
<dbReference type="GO" id="GO:0007229">
    <property type="term" value="P:integrin-mediated signaling pathway"/>
    <property type="evidence" value="ECO:0007669"/>
    <property type="project" value="UniProtKB-KW"/>
</dbReference>
<dbReference type="GO" id="GO:0007160">
    <property type="term" value="P:cell-matrix adhesion"/>
    <property type="evidence" value="ECO:0007669"/>
    <property type="project" value="TreeGrafter"/>
</dbReference>
<reference evidence="13" key="2">
    <citation type="submission" date="2025-09" db="UniProtKB">
        <authorList>
            <consortium name="Ensembl"/>
        </authorList>
    </citation>
    <scope>IDENTIFICATION</scope>
</reference>
<comment type="subcellular location">
    <subcellularLocation>
        <location evidence="1 11">Membrane</location>
        <topology evidence="1 11">Single-pass type I membrane protein</topology>
    </subcellularLocation>
</comment>
<dbReference type="InterPro" id="IPR013649">
    <property type="entry name" value="Integrin_alpha_Ig-like_1"/>
</dbReference>
<keyword evidence="8 11" id="KW-0675">Receptor</keyword>
<keyword evidence="7" id="KW-0472">Membrane</keyword>
<dbReference type="SMART" id="SM00191">
    <property type="entry name" value="Int_alpha"/>
    <property type="match status" value="4"/>
</dbReference>
<feature type="repeat" description="FG-GAP" evidence="10">
    <location>
        <begin position="200"/>
        <end position="261"/>
    </location>
</feature>
<accession>A0A3B3YS54</accession>
<evidence type="ECO:0000256" key="10">
    <source>
        <dbReference type="PROSITE-ProRule" id="PRU00803"/>
    </source>
</evidence>
<evidence type="ECO:0000256" key="7">
    <source>
        <dbReference type="ARBA" id="ARBA00023136"/>
    </source>
</evidence>
<evidence type="ECO:0000256" key="4">
    <source>
        <dbReference type="ARBA" id="ARBA00022737"/>
    </source>
</evidence>
<keyword evidence="14" id="KW-1185">Reference proteome</keyword>
<organism evidence="13 14">
    <name type="scientific">Poecilia mexicana</name>
    <dbReference type="NCBI Taxonomy" id="48701"/>
    <lineage>
        <taxon>Eukaryota</taxon>
        <taxon>Metazoa</taxon>
        <taxon>Chordata</taxon>
        <taxon>Craniata</taxon>
        <taxon>Vertebrata</taxon>
        <taxon>Euteleostomi</taxon>
        <taxon>Actinopterygii</taxon>
        <taxon>Neopterygii</taxon>
        <taxon>Teleostei</taxon>
        <taxon>Neoteleostei</taxon>
        <taxon>Acanthomorphata</taxon>
        <taxon>Ovalentaria</taxon>
        <taxon>Atherinomorphae</taxon>
        <taxon>Cyprinodontiformes</taxon>
        <taxon>Poeciliidae</taxon>
        <taxon>Poeciliinae</taxon>
        <taxon>Poecilia</taxon>
    </lineage>
</organism>
<dbReference type="InterPro" id="IPR032695">
    <property type="entry name" value="Integrin_dom_sf"/>
</dbReference>
<dbReference type="PRINTS" id="PR01185">
    <property type="entry name" value="INTEGRINA"/>
</dbReference>
<evidence type="ECO:0000259" key="12">
    <source>
        <dbReference type="Pfam" id="PF08441"/>
    </source>
</evidence>
<dbReference type="GO" id="GO:0009897">
    <property type="term" value="C:external side of plasma membrane"/>
    <property type="evidence" value="ECO:0007669"/>
    <property type="project" value="TreeGrafter"/>
</dbReference>
<dbReference type="InterPro" id="IPR013519">
    <property type="entry name" value="Int_alpha_beta-p"/>
</dbReference>
<evidence type="ECO:0000256" key="1">
    <source>
        <dbReference type="ARBA" id="ARBA00004479"/>
    </source>
</evidence>
<dbReference type="SUPFAM" id="SSF69318">
    <property type="entry name" value="Integrin alpha N-terminal domain"/>
    <property type="match status" value="1"/>
</dbReference>
<dbReference type="Ensembl" id="ENSPMET00000032272.1">
    <property type="protein sequence ID" value="ENSPMEP00000029840.1"/>
    <property type="gene ID" value="ENSPMEG00000016052.1"/>
</dbReference>
<dbReference type="PANTHER" id="PTHR23220">
    <property type="entry name" value="INTEGRIN ALPHA"/>
    <property type="match status" value="1"/>
</dbReference>
<dbReference type="Gene3D" id="2.60.40.1460">
    <property type="entry name" value="Integrin domains. Chain A, domain 2"/>
    <property type="match status" value="1"/>
</dbReference>
<sequence length="806" mass="90076">MSFTQACVVVDCSCSQTCFKYTLKPRQRMYIYIVLGYYNRRGINPEAFLKEIQFIASDPDEEHFFEVTDESALKDIVDALGERIFSLEGNSQGKGFGLQMAQAGFSSHLVNDGVLLGAVGAYDWNGAVLKETKHGKVVSQKSSYKDEFPEALKNHAAYLGYSVDAVISSRGSQLYIAGAPRFNHTGKVIIFTLKNNGNLTILQALLGQQIGSYFGSGLLSMDIDGNGYTDFLLVAAPMYYNQGWERGRVYVYSLSSEAFFTLHGVLEVPHHSQNSRLGSALAQIADMNGDGYKELVVGAPLEDDHQGAIYIFHSQNKMIGPYYKQRISGAGFSAGLLYFGQSLHGVLDVSGDGLVDLAVGALGAAVIIWSRGVVRIEAKMTFEPEKINIFNKNCQRGGKEVTCMSLVITERKLVSDTSVWYSLVFDERRFSPWAVLDESFRQQPRTLLLHTGNQECERLDFSVQDITDYRRPIVVAVEAGLQSQVKGPVLDPDWPTTLRTELPFWNGCEEDTCTPDLILHSRTDLLNVLQFCSTRKHATSSLCSHRKGHEEKMFVVETGRRKMIVFAELQNQGENAFRTSLDISTTPNLLFSSLLVKVLKCLSVTASQRSCNISAPFMRSLSQVGWLISNVLKCFHVLISEGEDGYPDDNTNNIILPLKYQADLLFTRDTDPHRFEIRSGFYSSSGKEPDTAFPTFNLTFNVQNLGIFFVKDIILEADIWSVTKEGNQLVDITDYFIEEVIHVIHLIYINSSNSVSIPLHCILSLSPSKALKLTFRGRLHLPTLQAVSYHVCFTLIKLKLVYCLLR</sequence>
<name>A0A3B3YS54_9TELE</name>
<evidence type="ECO:0000256" key="6">
    <source>
        <dbReference type="ARBA" id="ARBA00023037"/>
    </source>
</evidence>
<dbReference type="Pfam" id="PF08441">
    <property type="entry name" value="Integrin_A_Ig_1"/>
    <property type="match status" value="1"/>
</dbReference>
<keyword evidence="3" id="KW-0732">Signal</keyword>
<keyword evidence="4" id="KW-0677">Repeat</keyword>
<evidence type="ECO:0000313" key="13">
    <source>
        <dbReference type="Ensembl" id="ENSPMEP00000029840.1"/>
    </source>
</evidence>
<keyword evidence="9" id="KW-0325">Glycoprotein</keyword>
<dbReference type="InterPro" id="IPR028994">
    <property type="entry name" value="Integrin_alpha_N"/>
</dbReference>
<dbReference type="PANTHER" id="PTHR23220:SF21">
    <property type="entry name" value="INTEGRIN ALPHA-11"/>
    <property type="match status" value="1"/>
</dbReference>
<evidence type="ECO:0000256" key="11">
    <source>
        <dbReference type="RuleBase" id="RU003762"/>
    </source>
</evidence>
<dbReference type="GO" id="GO:0033627">
    <property type="term" value="P:cell adhesion mediated by integrin"/>
    <property type="evidence" value="ECO:0007669"/>
    <property type="project" value="TreeGrafter"/>
</dbReference>
<dbReference type="InterPro" id="IPR000413">
    <property type="entry name" value="Integrin_alpha"/>
</dbReference>
<evidence type="ECO:0000256" key="2">
    <source>
        <dbReference type="ARBA" id="ARBA00008054"/>
    </source>
</evidence>
<keyword evidence="6 11" id="KW-0401">Integrin</keyword>
<dbReference type="Gene3D" id="2.130.10.130">
    <property type="entry name" value="Integrin alpha, N-terminal"/>
    <property type="match status" value="1"/>
</dbReference>
<protein>
    <recommendedName>
        <fullName evidence="12">Integrin alpha first immunoglubulin-like domain-containing protein</fullName>
    </recommendedName>
</protein>
<dbReference type="Gene3D" id="2.60.40.1510">
    <property type="entry name" value="ntegrin, alpha v. Chain A, domain 3"/>
    <property type="match status" value="1"/>
</dbReference>
<feature type="repeat" description="FG-GAP" evidence="10">
    <location>
        <begin position="263"/>
        <end position="321"/>
    </location>
</feature>
<dbReference type="GO" id="GO:0005178">
    <property type="term" value="F:integrin binding"/>
    <property type="evidence" value="ECO:0007669"/>
    <property type="project" value="TreeGrafter"/>
</dbReference>
<dbReference type="PROSITE" id="PS51470">
    <property type="entry name" value="FG_GAP"/>
    <property type="match status" value="3"/>
</dbReference>
<evidence type="ECO:0000313" key="14">
    <source>
        <dbReference type="Proteomes" id="UP000261480"/>
    </source>
</evidence>
<feature type="repeat" description="FG-GAP" evidence="10">
    <location>
        <begin position="325"/>
        <end position="385"/>
    </location>
</feature>
<feature type="domain" description="Integrin alpha first immunoglubulin-like" evidence="12">
    <location>
        <begin position="370"/>
        <end position="501"/>
    </location>
</feature>
<dbReference type="Pfam" id="PF01839">
    <property type="entry name" value="FG-GAP"/>
    <property type="match status" value="2"/>
</dbReference>
<dbReference type="Proteomes" id="UP000261480">
    <property type="component" value="Unplaced"/>
</dbReference>